<dbReference type="AlphaFoldDB" id="A0A7M5UPP1"/>
<dbReference type="EnsemblMetazoa" id="CLYHEMT002200.1">
    <property type="protein sequence ID" value="CLYHEMP002200.1"/>
    <property type="gene ID" value="CLYHEMG002200"/>
</dbReference>
<evidence type="ECO:0000256" key="1">
    <source>
        <dbReference type="SAM" id="SignalP"/>
    </source>
</evidence>
<proteinExistence type="predicted"/>
<sequence length="108" mass="11665">MKKFVGLVFAATVLVICLNFVSAQVGPTCCPASDPCENIICGRNKQCIPHPNRCSYYCVTVSCPNHLNCKQPACDGNPCAPHLNCINDCPSSCLHACEVPRSYTCRGK</sequence>
<accession>A0A7M5UPP1</accession>
<keyword evidence="3" id="KW-1185">Reference proteome</keyword>
<organism evidence="2 3">
    <name type="scientific">Clytia hemisphaerica</name>
    <dbReference type="NCBI Taxonomy" id="252671"/>
    <lineage>
        <taxon>Eukaryota</taxon>
        <taxon>Metazoa</taxon>
        <taxon>Cnidaria</taxon>
        <taxon>Hydrozoa</taxon>
        <taxon>Hydroidolina</taxon>
        <taxon>Leptothecata</taxon>
        <taxon>Obeliida</taxon>
        <taxon>Clytiidae</taxon>
        <taxon>Clytia</taxon>
    </lineage>
</organism>
<feature type="signal peptide" evidence="1">
    <location>
        <begin position="1"/>
        <end position="23"/>
    </location>
</feature>
<reference evidence="2" key="1">
    <citation type="submission" date="2021-01" db="UniProtKB">
        <authorList>
            <consortium name="EnsemblMetazoa"/>
        </authorList>
    </citation>
    <scope>IDENTIFICATION</scope>
</reference>
<dbReference type="Proteomes" id="UP000594262">
    <property type="component" value="Unplaced"/>
</dbReference>
<name>A0A7M5UPP1_9CNID</name>
<feature type="chain" id="PRO_5029586879" evidence="1">
    <location>
        <begin position="24"/>
        <end position="108"/>
    </location>
</feature>
<evidence type="ECO:0000313" key="3">
    <source>
        <dbReference type="Proteomes" id="UP000594262"/>
    </source>
</evidence>
<protein>
    <submittedName>
        <fullName evidence="2">Uncharacterized protein</fullName>
    </submittedName>
</protein>
<keyword evidence="1" id="KW-0732">Signal</keyword>
<evidence type="ECO:0000313" key="2">
    <source>
        <dbReference type="EnsemblMetazoa" id="CLYHEMP002200.1"/>
    </source>
</evidence>